<organism evidence="2 3">
    <name type="scientific">Abyssalbus ytuae</name>
    <dbReference type="NCBI Taxonomy" id="2926907"/>
    <lineage>
        <taxon>Bacteria</taxon>
        <taxon>Pseudomonadati</taxon>
        <taxon>Bacteroidota</taxon>
        <taxon>Flavobacteriia</taxon>
        <taxon>Flavobacteriales</taxon>
        <taxon>Flavobacteriaceae</taxon>
        <taxon>Abyssalbus</taxon>
    </lineage>
</organism>
<dbReference type="PROSITE" id="PS50022">
    <property type="entry name" value="FA58C_3"/>
    <property type="match status" value="1"/>
</dbReference>
<dbReference type="SUPFAM" id="SSF49785">
    <property type="entry name" value="Galactose-binding domain-like"/>
    <property type="match status" value="2"/>
</dbReference>
<evidence type="ECO:0000313" key="2">
    <source>
        <dbReference type="EMBL" id="UOB18450.1"/>
    </source>
</evidence>
<dbReference type="PROSITE" id="PS51257">
    <property type="entry name" value="PROKAR_LIPOPROTEIN"/>
    <property type="match status" value="1"/>
</dbReference>
<proteinExistence type="predicted"/>
<dbReference type="Proteomes" id="UP000831290">
    <property type="component" value="Chromosome"/>
</dbReference>
<dbReference type="KEGG" id="fbm:MQE35_03960"/>
<dbReference type="InterPro" id="IPR008979">
    <property type="entry name" value="Galactose-bd-like_sf"/>
</dbReference>
<sequence>MKKIFNTILIFTGITLVLYSCSKDEGGFNLTGYPDSVVNDDPPGSPSRGLIEKWNGHSEQVLRKYFDSNVAIYYGDEVNRQIEWPYTFISGAWSHVLNTYGNFGDEGSRLYTVIHQNLGSDPYFSTYFDEVSDFESLIDFSLEGGEMNITNKDKIVFLIEDIAENSIKGVKNAIGKELWKNQFAKIFVYDLYSSLGMEEDAQRIYNDAIAQEVSYPTAGTFWFRDWFLPLYENNNGPVVFDTFFELLSEKYPLSGNAYARDLNMGEMIHFFSGATGEDLQPMAEAAFGWNDEYAELLFQAKAQFPNLDYPFDPVTEIVDVTSDGILSVSRENPNGIGHGESSPHVVDGSIDTKFLVEGYPDPMWIQLEFPEEIAISQYSISSANDAVDRDPKKWELVASNDETNWVTLDTKENEIFNERKQTKTYSFSNEESYRYYRLHILENGGSGLMQLSEIRYFSIQEIRNPDYTGQATLTVSRDNDSGPESAEGSLKVVDGDINTKFLIGGYPDDPIWMQQEFSNAKRVTQYTLTSADDEESRDPKAWELEASNDGASWISLDTQTGQIFEERQQTKLYIITNDTEYLYYRISINENNGSDGMQLSEWRLLGSN</sequence>
<keyword evidence="3" id="KW-1185">Reference proteome</keyword>
<protein>
    <submittedName>
        <fullName evidence="2">Discoidin domain-containing protein</fullName>
    </submittedName>
</protein>
<name>A0A9E6ZQ05_9FLAO</name>
<dbReference type="Gene3D" id="2.60.120.260">
    <property type="entry name" value="Galactose-binding domain-like"/>
    <property type="match status" value="2"/>
</dbReference>
<dbReference type="Pfam" id="PF00754">
    <property type="entry name" value="F5_F8_type_C"/>
    <property type="match status" value="2"/>
</dbReference>
<dbReference type="AlphaFoldDB" id="A0A9E6ZQ05"/>
<gene>
    <name evidence="2" type="ORF">MQE35_03960</name>
</gene>
<feature type="domain" description="F5/8 type C" evidence="1">
    <location>
        <begin position="451"/>
        <end position="607"/>
    </location>
</feature>
<dbReference type="EMBL" id="CP094358">
    <property type="protein sequence ID" value="UOB18450.1"/>
    <property type="molecule type" value="Genomic_DNA"/>
</dbReference>
<accession>A0A9E6ZQ05</accession>
<evidence type="ECO:0000313" key="3">
    <source>
        <dbReference type="Proteomes" id="UP000831290"/>
    </source>
</evidence>
<reference evidence="2" key="1">
    <citation type="submission" date="2022-03" db="EMBL/GenBank/DDBJ databases">
        <title>Description of Abyssus ytuae gen. nov., sp. nov., a novel member of the family Flavobacteriaceae isolated from the sediment of Mariana Trench.</title>
        <authorList>
            <person name="Zhang J."/>
            <person name="Xu X."/>
        </authorList>
    </citation>
    <scope>NUCLEOTIDE SEQUENCE</scope>
    <source>
        <strain evidence="2">MT3330</strain>
    </source>
</reference>
<dbReference type="RefSeq" id="WP_255844686.1">
    <property type="nucleotide sequence ID" value="NZ_CP094358.1"/>
</dbReference>
<dbReference type="InterPro" id="IPR000421">
    <property type="entry name" value="FA58C"/>
</dbReference>
<evidence type="ECO:0000259" key="1">
    <source>
        <dbReference type="PROSITE" id="PS50022"/>
    </source>
</evidence>